<sequence>MLHIPTAPHPPKPLIGVEKMIVPEVHPREGEESCLKKRSKLRVPKISKHTTAREAAMQEAIGIGEGPCGDGSGTSCPHGGGDSQGTIEIRELKEGPDLATITVAEQHAVDLQAKVERLKVELIELDRQYGEL</sequence>
<evidence type="ECO:0000256" key="1">
    <source>
        <dbReference type="SAM" id="Coils"/>
    </source>
</evidence>
<dbReference type="AlphaFoldDB" id="A0A427AQ88"/>
<gene>
    <name evidence="3" type="ORF">B296_00001660</name>
</gene>
<name>A0A427AQ88_ENSVE</name>
<evidence type="ECO:0000313" key="3">
    <source>
        <dbReference type="EMBL" id="RRT78377.1"/>
    </source>
</evidence>
<evidence type="ECO:0000313" key="4">
    <source>
        <dbReference type="Proteomes" id="UP000287651"/>
    </source>
</evidence>
<dbReference type="EMBL" id="AMZH03001694">
    <property type="protein sequence ID" value="RRT78377.1"/>
    <property type="molecule type" value="Genomic_DNA"/>
</dbReference>
<protein>
    <submittedName>
        <fullName evidence="3">Uncharacterized protein</fullName>
    </submittedName>
</protein>
<reference evidence="3 4" key="1">
    <citation type="journal article" date="2014" name="Agronomy (Basel)">
        <title>A Draft Genome Sequence for Ensete ventricosum, the Drought-Tolerant Tree Against Hunger.</title>
        <authorList>
            <person name="Harrison J."/>
            <person name="Moore K.A."/>
            <person name="Paszkiewicz K."/>
            <person name="Jones T."/>
            <person name="Grant M."/>
            <person name="Ambacheew D."/>
            <person name="Muzemil S."/>
            <person name="Studholme D.J."/>
        </authorList>
    </citation>
    <scope>NUCLEOTIDE SEQUENCE [LARGE SCALE GENOMIC DNA]</scope>
</reference>
<dbReference type="Proteomes" id="UP000287651">
    <property type="component" value="Unassembled WGS sequence"/>
</dbReference>
<keyword evidence="1" id="KW-0175">Coiled coil</keyword>
<feature type="compositionally biased region" description="Gly residues" evidence="2">
    <location>
        <begin position="63"/>
        <end position="83"/>
    </location>
</feature>
<accession>A0A427AQ88</accession>
<feature type="coiled-coil region" evidence="1">
    <location>
        <begin position="101"/>
        <end position="128"/>
    </location>
</feature>
<feature type="region of interest" description="Disordered" evidence="2">
    <location>
        <begin position="63"/>
        <end position="85"/>
    </location>
</feature>
<comment type="caution">
    <text evidence="3">The sequence shown here is derived from an EMBL/GenBank/DDBJ whole genome shotgun (WGS) entry which is preliminary data.</text>
</comment>
<organism evidence="3 4">
    <name type="scientific">Ensete ventricosum</name>
    <name type="common">Abyssinian banana</name>
    <name type="synonym">Musa ensete</name>
    <dbReference type="NCBI Taxonomy" id="4639"/>
    <lineage>
        <taxon>Eukaryota</taxon>
        <taxon>Viridiplantae</taxon>
        <taxon>Streptophyta</taxon>
        <taxon>Embryophyta</taxon>
        <taxon>Tracheophyta</taxon>
        <taxon>Spermatophyta</taxon>
        <taxon>Magnoliopsida</taxon>
        <taxon>Liliopsida</taxon>
        <taxon>Zingiberales</taxon>
        <taxon>Musaceae</taxon>
        <taxon>Ensete</taxon>
    </lineage>
</organism>
<proteinExistence type="predicted"/>
<evidence type="ECO:0000256" key="2">
    <source>
        <dbReference type="SAM" id="MobiDB-lite"/>
    </source>
</evidence>